<organism evidence="1 2">
    <name type="scientific">Pseudomonas palleroniana</name>
    <dbReference type="NCBI Taxonomy" id="191390"/>
    <lineage>
        <taxon>Bacteria</taxon>
        <taxon>Pseudomonadati</taxon>
        <taxon>Pseudomonadota</taxon>
        <taxon>Gammaproteobacteria</taxon>
        <taxon>Pseudomonadales</taxon>
        <taxon>Pseudomonadaceae</taxon>
        <taxon>Pseudomonas</taxon>
    </lineage>
</organism>
<sequence length="172" mass="19531">MTTKIIKPMGEGDPGNPRIAVTDYQGEPRVDSRLLAEQLGNKHKNSMTLIERYLAKFEEFGVVPFQTEKPSAGTAGGRPERFGLLNEDQAFFLLSLSRNTARVVELKASLIMAFREARYGHACQTLEARKKEASSNGRRLAHWRYDKSGVYAHVAHLREQLRLPLDSEDFRR</sequence>
<accession>A0A1H5JZG6</accession>
<gene>
    <name evidence="1" type="ORF">SAMN04490198_1962</name>
</gene>
<dbReference type="Proteomes" id="UP000199129">
    <property type="component" value="Unassembled WGS sequence"/>
</dbReference>
<dbReference type="RefSeq" id="WP_235863196.1">
    <property type="nucleotide sequence ID" value="NZ_FNUA01000002.1"/>
</dbReference>
<proteinExistence type="predicted"/>
<dbReference type="InterPro" id="IPR014054">
    <property type="entry name" value="Phage_regulatory_Rha"/>
</dbReference>
<protein>
    <submittedName>
        <fullName evidence="1">ORF11CD3 domain-containing protein</fullName>
    </submittedName>
</protein>
<dbReference type="AlphaFoldDB" id="A0A1H5JZG6"/>
<evidence type="ECO:0000313" key="2">
    <source>
        <dbReference type="Proteomes" id="UP000199129"/>
    </source>
</evidence>
<dbReference type="Pfam" id="PF09669">
    <property type="entry name" value="Phage_pRha"/>
    <property type="match status" value="1"/>
</dbReference>
<reference evidence="1 2" key="1">
    <citation type="submission" date="2016-10" db="EMBL/GenBank/DDBJ databases">
        <authorList>
            <person name="de Groot N.N."/>
        </authorList>
    </citation>
    <scope>NUCLEOTIDE SEQUENCE [LARGE SCALE GENOMIC DNA]</scope>
    <source>
        <strain evidence="1 2">BS3265</strain>
    </source>
</reference>
<name>A0A1H5JZG6_9PSED</name>
<dbReference type="EMBL" id="FNUA01000002">
    <property type="protein sequence ID" value="SEE57969.1"/>
    <property type="molecule type" value="Genomic_DNA"/>
</dbReference>
<evidence type="ECO:0000313" key="1">
    <source>
        <dbReference type="EMBL" id="SEE57969.1"/>
    </source>
</evidence>